<keyword evidence="2" id="KW-1185">Reference proteome</keyword>
<evidence type="ECO:0000313" key="2">
    <source>
        <dbReference type="Proteomes" id="UP000284605"/>
    </source>
</evidence>
<name>A0A418WTG7_9PROT</name>
<accession>A0A418WTG7</accession>
<dbReference type="Proteomes" id="UP000284605">
    <property type="component" value="Unassembled WGS sequence"/>
</dbReference>
<comment type="caution">
    <text evidence="1">The sequence shown here is derived from an EMBL/GenBank/DDBJ whole genome shotgun (WGS) entry which is preliminary data.</text>
</comment>
<organism evidence="1 2">
    <name type="scientific">Oleomonas cavernae</name>
    <dbReference type="NCBI Taxonomy" id="2320859"/>
    <lineage>
        <taxon>Bacteria</taxon>
        <taxon>Pseudomonadati</taxon>
        <taxon>Pseudomonadota</taxon>
        <taxon>Alphaproteobacteria</taxon>
        <taxon>Acetobacterales</taxon>
        <taxon>Acetobacteraceae</taxon>
        <taxon>Oleomonas</taxon>
    </lineage>
</organism>
<proteinExistence type="predicted"/>
<dbReference type="EMBL" id="QYUK01000008">
    <property type="protein sequence ID" value="RJF94466.1"/>
    <property type="molecule type" value="Genomic_DNA"/>
</dbReference>
<sequence length="59" mass="6584">MAPQDEVSLLCQNNFPHPEEARRAVSKDAGCRCEIIPRRPASAACVPARRARRRGRGRV</sequence>
<dbReference type="AlphaFoldDB" id="A0A418WTG7"/>
<reference evidence="1 2" key="1">
    <citation type="submission" date="2018-09" db="EMBL/GenBank/DDBJ databases">
        <authorList>
            <person name="Zhu H."/>
        </authorList>
    </citation>
    <scope>NUCLEOTIDE SEQUENCE [LARGE SCALE GENOMIC DNA]</scope>
    <source>
        <strain evidence="1 2">K1W22B-8</strain>
    </source>
</reference>
<gene>
    <name evidence="1" type="ORF">D3874_01100</name>
</gene>
<protein>
    <submittedName>
        <fullName evidence="1">Uncharacterized protein</fullName>
    </submittedName>
</protein>
<evidence type="ECO:0000313" key="1">
    <source>
        <dbReference type="EMBL" id="RJF94466.1"/>
    </source>
</evidence>